<dbReference type="InterPro" id="IPR046346">
    <property type="entry name" value="Aminoacid_DH-like_N_sf"/>
</dbReference>
<accession>A0A3Q9V980</accession>
<evidence type="ECO:0000256" key="3">
    <source>
        <dbReference type="ARBA" id="ARBA00022605"/>
    </source>
</evidence>
<proteinExistence type="inferred from homology"/>
<dbReference type="AlphaFoldDB" id="A0A3Q9V980"/>
<comment type="similarity">
    <text evidence="11">Belongs to the tetrahydrofolate dehydrogenase/cyclohydrolase family.</text>
</comment>
<comment type="pathway">
    <text evidence="1 11">One-carbon metabolism; tetrahydrofolate interconversion.</text>
</comment>
<evidence type="ECO:0000256" key="6">
    <source>
        <dbReference type="ARBA" id="ARBA00022857"/>
    </source>
</evidence>
<keyword evidence="4 11" id="KW-0658">Purine biosynthesis</keyword>
<dbReference type="GO" id="GO:0004488">
    <property type="term" value="F:methylenetetrahydrofolate dehydrogenase (NADP+) activity"/>
    <property type="evidence" value="ECO:0007669"/>
    <property type="project" value="UniProtKB-UniRule"/>
</dbReference>
<dbReference type="InterPro" id="IPR000672">
    <property type="entry name" value="THF_DH/CycHdrlase"/>
</dbReference>
<keyword evidence="9 11" id="KW-0486">Methionine biosynthesis</keyword>
<evidence type="ECO:0000256" key="11">
    <source>
        <dbReference type="HAMAP-Rule" id="MF_01576"/>
    </source>
</evidence>
<evidence type="ECO:0000313" key="14">
    <source>
        <dbReference type="EMBL" id="AZZ65512.1"/>
    </source>
</evidence>
<sequence>MYKILDGKKTSELIMLKIKRELKKLADNNMPILGILQVGNLEESNIYIKHKLRAAKNLGIKTKLIKLDSSAKEKDIINSINELEKNTTGFIIQLPMQTNNKINVENVLNKISNVKDIDGLNDFNQKANYIINKNAYIPATDLGIILLLKEYNIDFNKKEIGVVGQSKIVGKPLSNYFEQLGNVVRRYDKYNSKTDMHLNDIVIVATGVRDCLQNIKLKNNVILIDVGIHRLENNKITGDVNIENIKTPISYCTPVPGGVGPMTIVGLLLNLIKSYDIQNNTTMYFDIINK</sequence>
<dbReference type="PANTHER" id="PTHR48099:SF5">
    <property type="entry name" value="C-1-TETRAHYDROFOLATE SYNTHASE, CYTOPLASMIC"/>
    <property type="match status" value="1"/>
</dbReference>
<evidence type="ECO:0000256" key="9">
    <source>
        <dbReference type="ARBA" id="ARBA00023167"/>
    </source>
</evidence>
<keyword evidence="8 11" id="KW-0368">Histidine biosynthesis</keyword>
<comment type="function">
    <text evidence="11">Catalyzes the oxidation of 5,10-methylenetetrahydrofolate to 5,10-methenyltetrahydrofolate and then the hydrolysis of 5,10-methenyltetrahydrofolate to 10-formyltetrahydrofolate.</text>
</comment>
<organism evidence="14 15">
    <name type="scientific">Metamycoplasma phocicerebrale</name>
    <dbReference type="NCBI Taxonomy" id="142649"/>
    <lineage>
        <taxon>Bacteria</taxon>
        <taxon>Bacillati</taxon>
        <taxon>Mycoplasmatota</taxon>
        <taxon>Mycoplasmoidales</taxon>
        <taxon>Metamycoplasmataceae</taxon>
        <taxon>Metamycoplasma</taxon>
    </lineage>
</organism>
<dbReference type="Pfam" id="PF02882">
    <property type="entry name" value="THF_DHG_CYH_C"/>
    <property type="match status" value="1"/>
</dbReference>
<dbReference type="InterPro" id="IPR020631">
    <property type="entry name" value="THF_DH/CycHdrlase_NAD-bd_dom"/>
</dbReference>
<feature type="domain" description="Tetrahydrofolate dehydrogenase/cyclohydrolase catalytic" evidence="12">
    <location>
        <begin position="5"/>
        <end position="118"/>
    </location>
</feature>
<evidence type="ECO:0000259" key="13">
    <source>
        <dbReference type="Pfam" id="PF02882"/>
    </source>
</evidence>
<dbReference type="EC" id="1.5.1.5" evidence="11"/>
<evidence type="ECO:0000256" key="4">
    <source>
        <dbReference type="ARBA" id="ARBA00022755"/>
    </source>
</evidence>
<name>A0A3Q9V980_9BACT</name>
<feature type="binding site" evidence="11">
    <location>
        <position position="228"/>
    </location>
    <ligand>
        <name>NADP(+)</name>
        <dbReference type="ChEBI" id="CHEBI:58349"/>
    </ligand>
</feature>
<feature type="binding site" evidence="11">
    <location>
        <begin position="164"/>
        <end position="166"/>
    </location>
    <ligand>
        <name>NADP(+)</name>
        <dbReference type="ChEBI" id="CHEBI:58349"/>
    </ligand>
</feature>
<dbReference type="InterPro" id="IPR020630">
    <property type="entry name" value="THF_DH/CycHdrlase_cat_dom"/>
</dbReference>
<keyword evidence="7 11" id="KW-0560">Oxidoreductase</keyword>
<dbReference type="Gene3D" id="3.40.50.10860">
    <property type="entry name" value="Leucine Dehydrogenase, chain A, domain 1"/>
    <property type="match status" value="1"/>
</dbReference>
<keyword evidence="3 11" id="KW-0028">Amino-acid biosynthesis</keyword>
<dbReference type="UniPathway" id="UPA00193"/>
<comment type="caution">
    <text evidence="11">Lacks conserved residue(s) required for the propagation of feature annotation.</text>
</comment>
<evidence type="ECO:0000313" key="15">
    <source>
        <dbReference type="Proteomes" id="UP000256585"/>
    </source>
</evidence>
<evidence type="ECO:0000256" key="2">
    <source>
        <dbReference type="ARBA" id="ARBA00022563"/>
    </source>
</evidence>
<dbReference type="GO" id="GO:0005829">
    <property type="term" value="C:cytosol"/>
    <property type="evidence" value="ECO:0007669"/>
    <property type="project" value="TreeGrafter"/>
</dbReference>
<dbReference type="GO" id="GO:0006164">
    <property type="term" value="P:purine nucleotide biosynthetic process"/>
    <property type="evidence" value="ECO:0007669"/>
    <property type="project" value="UniProtKB-KW"/>
</dbReference>
<dbReference type="SUPFAM" id="SSF53223">
    <property type="entry name" value="Aminoacid dehydrogenase-like, N-terminal domain"/>
    <property type="match status" value="1"/>
</dbReference>
<evidence type="ECO:0000256" key="1">
    <source>
        <dbReference type="ARBA" id="ARBA00004777"/>
    </source>
</evidence>
<dbReference type="GO" id="GO:0000105">
    <property type="term" value="P:L-histidine biosynthetic process"/>
    <property type="evidence" value="ECO:0007669"/>
    <property type="project" value="UniProtKB-KW"/>
</dbReference>
<evidence type="ECO:0000256" key="5">
    <source>
        <dbReference type="ARBA" id="ARBA00022801"/>
    </source>
</evidence>
<keyword evidence="5 11" id="KW-0378">Hydrolase</keyword>
<dbReference type="InterPro" id="IPR036291">
    <property type="entry name" value="NAD(P)-bd_dom_sf"/>
</dbReference>
<gene>
    <name evidence="11" type="primary">folD</name>
    <name evidence="14" type="ORF">DMC14_001780</name>
</gene>
<reference evidence="14" key="1">
    <citation type="submission" date="2019-03" db="EMBL/GenBank/DDBJ databases">
        <title>Draft Sequence and Annotation of the Mycoplasma phocicerebrale Strain 1049T Genome.</title>
        <authorList>
            <person name="Frasca S.Jr."/>
            <person name="Kutish G.F."/>
            <person name="Castellanos Gell J."/>
            <person name="Michaels D.L."/>
            <person name="Brown D.R."/>
        </authorList>
    </citation>
    <scope>NUCLEOTIDE SEQUENCE</scope>
    <source>
        <strain evidence="14">1049</strain>
    </source>
</reference>
<keyword evidence="15" id="KW-1185">Reference proteome</keyword>
<dbReference type="Gene3D" id="3.40.50.720">
    <property type="entry name" value="NAD(P)-binding Rossmann-like Domain"/>
    <property type="match status" value="1"/>
</dbReference>
<comment type="catalytic activity">
    <reaction evidence="11">
        <text>(6R)-5,10-methenyltetrahydrofolate + H2O = (6R)-10-formyltetrahydrofolate + H(+)</text>
        <dbReference type="Rhea" id="RHEA:23700"/>
        <dbReference type="ChEBI" id="CHEBI:15377"/>
        <dbReference type="ChEBI" id="CHEBI:15378"/>
        <dbReference type="ChEBI" id="CHEBI:57455"/>
        <dbReference type="ChEBI" id="CHEBI:195366"/>
        <dbReference type="EC" id="3.5.4.9"/>
    </reaction>
</comment>
<dbReference type="EMBL" id="CP033058">
    <property type="protein sequence ID" value="AZZ65512.1"/>
    <property type="molecule type" value="Genomic_DNA"/>
</dbReference>
<keyword evidence="10 11" id="KW-0511">Multifunctional enzyme</keyword>
<dbReference type="GO" id="GO:0004477">
    <property type="term" value="F:methenyltetrahydrofolate cyclohydrolase activity"/>
    <property type="evidence" value="ECO:0007669"/>
    <property type="project" value="UniProtKB-UniRule"/>
</dbReference>
<dbReference type="HAMAP" id="MF_01576">
    <property type="entry name" value="THF_DHG_CYH"/>
    <property type="match status" value="1"/>
</dbReference>
<protein>
    <recommendedName>
        <fullName evidence="11">Bifunctional protein FolD</fullName>
    </recommendedName>
    <domain>
        <recommendedName>
            <fullName evidence="11">Methylenetetrahydrofolate dehydrogenase</fullName>
            <ecNumber evidence="11">1.5.1.5</ecNumber>
        </recommendedName>
    </domain>
    <domain>
        <recommendedName>
            <fullName evidence="11">Methenyltetrahydrofolate cyclohydrolase</fullName>
            <ecNumber evidence="11">3.5.4.9</ecNumber>
        </recommendedName>
    </domain>
</protein>
<dbReference type="Pfam" id="PF00763">
    <property type="entry name" value="THF_DHG_CYH"/>
    <property type="match status" value="1"/>
</dbReference>
<dbReference type="KEGG" id="mphc:DMC14_001780"/>
<evidence type="ECO:0000259" key="12">
    <source>
        <dbReference type="Pfam" id="PF00763"/>
    </source>
</evidence>
<comment type="subunit">
    <text evidence="11">Homodimer.</text>
</comment>
<evidence type="ECO:0000256" key="8">
    <source>
        <dbReference type="ARBA" id="ARBA00023102"/>
    </source>
</evidence>
<dbReference type="GO" id="GO:0009086">
    <property type="term" value="P:methionine biosynthetic process"/>
    <property type="evidence" value="ECO:0007669"/>
    <property type="project" value="UniProtKB-KW"/>
</dbReference>
<dbReference type="RefSeq" id="WP_116171658.1">
    <property type="nucleotide sequence ID" value="NZ_CP033058.2"/>
</dbReference>
<dbReference type="PRINTS" id="PR00085">
    <property type="entry name" value="THFDHDRGNASE"/>
</dbReference>
<dbReference type="OrthoDB" id="9803580at2"/>
<evidence type="ECO:0000256" key="10">
    <source>
        <dbReference type="ARBA" id="ARBA00023268"/>
    </source>
</evidence>
<evidence type="ECO:0000256" key="7">
    <source>
        <dbReference type="ARBA" id="ARBA00023002"/>
    </source>
</evidence>
<dbReference type="GO" id="GO:0035999">
    <property type="term" value="P:tetrahydrofolate interconversion"/>
    <property type="evidence" value="ECO:0007669"/>
    <property type="project" value="UniProtKB-UniRule"/>
</dbReference>
<dbReference type="PANTHER" id="PTHR48099">
    <property type="entry name" value="C-1-TETRAHYDROFOLATE SYNTHASE, CYTOPLASMIC-RELATED"/>
    <property type="match status" value="1"/>
</dbReference>
<dbReference type="EC" id="3.5.4.9" evidence="11"/>
<dbReference type="SUPFAM" id="SSF51735">
    <property type="entry name" value="NAD(P)-binding Rossmann-fold domains"/>
    <property type="match status" value="1"/>
</dbReference>
<dbReference type="Proteomes" id="UP000256585">
    <property type="component" value="Chromosome"/>
</dbReference>
<keyword evidence="6 11" id="KW-0521">NADP</keyword>
<feature type="domain" description="Tetrahydrofolate dehydrogenase/cyclohydrolase NAD(P)-binding" evidence="13">
    <location>
        <begin position="138"/>
        <end position="276"/>
    </location>
</feature>
<keyword evidence="2 11" id="KW-0554">One-carbon metabolism</keyword>
<dbReference type="InterPro" id="IPR020867">
    <property type="entry name" value="THF_DH/CycHdrlase_CS"/>
</dbReference>
<dbReference type="PROSITE" id="PS00767">
    <property type="entry name" value="THF_DHG_CYH_2"/>
    <property type="match status" value="1"/>
</dbReference>
<comment type="catalytic activity">
    <reaction evidence="11">
        <text>(6R)-5,10-methylene-5,6,7,8-tetrahydrofolate + NADP(+) = (6R)-5,10-methenyltetrahydrofolate + NADPH</text>
        <dbReference type="Rhea" id="RHEA:22812"/>
        <dbReference type="ChEBI" id="CHEBI:15636"/>
        <dbReference type="ChEBI" id="CHEBI:57455"/>
        <dbReference type="ChEBI" id="CHEBI:57783"/>
        <dbReference type="ChEBI" id="CHEBI:58349"/>
        <dbReference type="EC" id="1.5.1.5"/>
    </reaction>
</comment>